<feature type="domain" description="PAC" evidence="4">
    <location>
        <begin position="213"/>
        <end position="270"/>
    </location>
</feature>
<dbReference type="InterPro" id="IPR029787">
    <property type="entry name" value="Nucleotide_cyclase"/>
</dbReference>
<dbReference type="NCBIfam" id="TIGR00254">
    <property type="entry name" value="GGDEF"/>
    <property type="match status" value="1"/>
</dbReference>
<evidence type="ECO:0000313" key="7">
    <source>
        <dbReference type="Proteomes" id="UP001516061"/>
    </source>
</evidence>
<dbReference type="Proteomes" id="UP001516061">
    <property type="component" value="Unassembled WGS sequence"/>
</dbReference>
<sequence length="444" mass="47757">MAAPSPDEEPGADEQQELLQLLYAAPVGLVQTDDEGRIALINAAAAQLLLPLAVGASLANLFDLLGPAMPDLALRARSGAAGELLIDGEALALRVGPEGRQRPLVLSLTLRRLQAGQLVAVLADITAQVERERRLRQSEAWLNAALTGIHDHAAVGLDAAGRVAHWSESATRMTGFAREAVLGRPATIFHAGGTTTPERLLDRLHEARADGWSMDEGWLVRADGRRYWGSTMIVPVGGDDASPAPEHAPGFSLVLRDISDRRDAHEQRRRASETDHLTGLANRRVFFEAGQREVERFRRAPRPLALILLDADHFKRINDRHGHPAGDEVLRHLAGVMLRSLRQVDVPARIGGEEFAVLLPSTGLEGARLVAERLRRAMAADAVTLADGTVIRYTVSAGLALMQSGLARLEDLIEQADRALYAAKSGGRDRLVVAGEPCGDADAG</sequence>
<dbReference type="CDD" id="cd00130">
    <property type="entry name" value="PAS"/>
    <property type="match status" value="1"/>
</dbReference>
<dbReference type="CDD" id="cd01949">
    <property type="entry name" value="GGDEF"/>
    <property type="match status" value="1"/>
</dbReference>
<dbReference type="InterPro" id="IPR035965">
    <property type="entry name" value="PAS-like_dom_sf"/>
</dbReference>
<dbReference type="PROSITE" id="PS50113">
    <property type="entry name" value="PAC"/>
    <property type="match status" value="1"/>
</dbReference>
<name>A0ABX2GA50_9BURK</name>
<dbReference type="EC" id="2.7.7.65" evidence="1"/>
<comment type="caution">
    <text evidence="6">The sequence shown here is derived from an EMBL/GenBank/DDBJ whole genome shotgun (WGS) entry which is preliminary data.</text>
</comment>
<dbReference type="PANTHER" id="PTHR45138:SF9">
    <property type="entry name" value="DIGUANYLATE CYCLASE DGCM-RELATED"/>
    <property type="match status" value="1"/>
</dbReference>
<protein>
    <recommendedName>
        <fullName evidence="1">diguanylate cyclase</fullName>
        <ecNumber evidence="1">2.7.7.65</ecNumber>
    </recommendedName>
</protein>
<dbReference type="Pfam" id="PF00990">
    <property type="entry name" value="GGDEF"/>
    <property type="match status" value="1"/>
</dbReference>
<dbReference type="PROSITE" id="PS50887">
    <property type="entry name" value="GGDEF"/>
    <property type="match status" value="1"/>
</dbReference>
<dbReference type="EMBL" id="JABSNM010000027">
    <property type="protein sequence ID" value="NRT58355.1"/>
    <property type="molecule type" value="Genomic_DNA"/>
</dbReference>
<evidence type="ECO:0000256" key="2">
    <source>
        <dbReference type="ARBA" id="ARBA00034247"/>
    </source>
</evidence>
<comment type="catalytic activity">
    <reaction evidence="2">
        <text>2 GTP = 3',3'-c-di-GMP + 2 diphosphate</text>
        <dbReference type="Rhea" id="RHEA:24898"/>
        <dbReference type="ChEBI" id="CHEBI:33019"/>
        <dbReference type="ChEBI" id="CHEBI:37565"/>
        <dbReference type="ChEBI" id="CHEBI:58805"/>
        <dbReference type="EC" id="2.7.7.65"/>
    </reaction>
</comment>
<feature type="domain" description="GGDEF" evidence="5">
    <location>
        <begin position="302"/>
        <end position="436"/>
    </location>
</feature>
<accession>A0ABX2GA50</accession>
<dbReference type="Pfam" id="PF13426">
    <property type="entry name" value="PAS_9"/>
    <property type="match status" value="1"/>
</dbReference>
<dbReference type="SMART" id="SM00267">
    <property type="entry name" value="GGDEF"/>
    <property type="match status" value="1"/>
</dbReference>
<dbReference type="Gene3D" id="3.30.70.270">
    <property type="match status" value="1"/>
</dbReference>
<dbReference type="InterPro" id="IPR000014">
    <property type="entry name" value="PAS"/>
</dbReference>
<dbReference type="InterPro" id="IPR050469">
    <property type="entry name" value="Diguanylate_Cyclase"/>
</dbReference>
<feature type="domain" description="PAS" evidence="3">
    <location>
        <begin position="157"/>
        <end position="208"/>
    </location>
</feature>
<dbReference type="PROSITE" id="PS50112">
    <property type="entry name" value="PAS"/>
    <property type="match status" value="1"/>
</dbReference>
<evidence type="ECO:0000313" key="6">
    <source>
        <dbReference type="EMBL" id="NRT58355.1"/>
    </source>
</evidence>
<evidence type="ECO:0000259" key="4">
    <source>
        <dbReference type="PROSITE" id="PS50113"/>
    </source>
</evidence>
<dbReference type="InterPro" id="IPR043128">
    <property type="entry name" value="Rev_trsase/Diguanyl_cyclase"/>
</dbReference>
<dbReference type="RefSeq" id="WP_173807379.1">
    <property type="nucleotide sequence ID" value="NZ_JABSNM010000027.1"/>
</dbReference>
<proteinExistence type="predicted"/>
<dbReference type="NCBIfam" id="TIGR00229">
    <property type="entry name" value="sensory_box"/>
    <property type="match status" value="1"/>
</dbReference>
<organism evidence="6 7">
    <name type="scientific">Sphaerotilus uruguayifluvii</name>
    <dbReference type="NCBI Taxonomy" id="2735897"/>
    <lineage>
        <taxon>Bacteria</taxon>
        <taxon>Pseudomonadati</taxon>
        <taxon>Pseudomonadota</taxon>
        <taxon>Betaproteobacteria</taxon>
        <taxon>Burkholderiales</taxon>
        <taxon>Sphaerotilaceae</taxon>
        <taxon>Sphaerotilus</taxon>
    </lineage>
</organism>
<dbReference type="SUPFAM" id="SSF55785">
    <property type="entry name" value="PYP-like sensor domain (PAS domain)"/>
    <property type="match status" value="2"/>
</dbReference>
<dbReference type="InterPro" id="IPR000160">
    <property type="entry name" value="GGDEF_dom"/>
</dbReference>
<reference evidence="6 7" key="1">
    <citation type="submission" date="2020-05" db="EMBL/GenBank/DDBJ databases">
        <title>Genomic Encyclopedia of Type Strains, Phase IV (KMG-V): Genome sequencing to study the core and pangenomes of soil and plant-associated prokaryotes.</title>
        <authorList>
            <person name="Whitman W."/>
        </authorList>
    </citation>
    <scope>NUCLEOTIDE SEQUENCE [LARGE SCALE GENOMIC DNA]</scope>
    <source>
        <strain evidence="6 7">C29</strain>
    </source>
</reference>
<evidence type="ECO:0000259" key="5">
    <source>
        <dbReference type="PROSITE" id="PS50887"/>
    </source>
</evidence>
<dbReference type="PANTHER" id="PTHR45138">
    <property type="entry name" value="REGULATORY COMPONENTS OF SENSORY TRANSDUCTION SYSTEM"/>
    <property type="match status" value="1"/>
</dbReference>
<dbReference type="SMART" id="SM00091">
    <property type="entry name" value="PAS"/>
    <property type="match status" value="2"/>
</dbReference>
<keyword evidence="7" id="KW-1185">Reference proteome</keyword>
<evidence type="ECO:0000259" key="3">
    <source>
        <dbReference type="PROSITE" id="PS50112"/>
    </source>
</evidence>
<gene>
    <name evidence="6" type="ORF">HNQ01_004123</name>
</gene>
<dbReference type="InterPro" id="IPR000700">
    <property type="entry name" value="PAS-assoc_C"/>
</dbReference>
<dbReference type="SUPFAM" id="SSF55073">
    <property type="entry name" value="Nucleotide cyclase"/>
    <property type="match status" value="1"/>
</dbReference>
<dbReference type="Gene3D" id="3.30.450.20">
    <property type="entry name" value="PAS domain"/>
    <property type="match status" value="2"/>
</dbReference>
<evidence type="ECO:0000256" key="1">
    <source>
        <dbReference type="ARBA" id="ARBA00012528"/>
    </source>
</evidence>